<protein>
    <submittedName>
        <fullName evidence="1">Uncharacterized protein</fullName>
    </submittedName>
</protein>
<sequence>MDQCPVTFDNDEYDARGMVVQDLARVGVGIGFRLGLGSFLLANGSHHIVSATALHQRRRPLSEALRVLPAATSIRTYWSRAEDSVEMRSLQFTILDDESEPVPTLFNVGHTDPPEPAGALLYDPRHSIDLAHGFFGDLTHLEILRGGGARDLWGIGMGGLQNLTDLAFNDRVSAAHDHLSGAADVGWEMSRRGMLIVRVFL</sequence>
<organism evidence="1 2">
    <name type="scientific">Roridomyces roridus</name>
    <dbReference type="NCBI Taxonomy" id="1738132"/>
    <lineage>
        <taxon>Eukaryota</taxon>
        <taxon>Fungi</taxon>
        <taxon>Dikarya</taxon>
        <taxon>Basidiomycota</taxon>
        <taxon>Agaricomycotina</taxon>
        <taxon>Agaricomycetes</taxon>
        <taxon>Agaricomycetidae</taxon>
        <taxon>Agaricales</taxon>
        <taxon>Marasmiineae</taxon>
        <taxon>Mycenaceae</taxon>
        <taxon>Roridomyces</taxon>
    </lineage>
</organism>
<comment type="caution">
    <text evidence="1">The sequence shown here is derived from an EMBL/GenBank/DDBJ whole genome shotgun (WGS) entry which is preliminary data.</text>
</comment>
<reference evidence="1" key="1">
    <citation type="submission" date="2023-03" db="EMBL/GenBank/DDBJ databases">
        <title>Massive genome expansion in bonnet fungi (Mycena s.s.) driven by repeated elements and novel gene families across ecological guilds.</title>
        <authorList>
            <consortium name="Lawrence Berkeley National Laboratory"/>
            <person name="Harder C.B."/>
            <person name="Miyauchi S."/>
            <person name="Viragh M."/>
            <person name="Kuo A."/>
            <person name="Thoen E."/>
            <person name="Andreopoulos B."/>
            <person name="Lu D."/>
            <person name="Skrede I."/>
            <person name="Drula E."/>
            <person name="Henrissat B."/>
            <person name="Morin E."/>
            <person name="Kohler A."/>
            <person name="Barry K."/>
            <person name="LaButti K."/>
            <person name="Morin E."/>
            <person name="Salamov A."/>
            <person name="Lipzen A."/>
            <person name="Mereny Z."/>
            <person name="Hegedus B."/>
            <person name="Baldrian P."/>
            <person name="Stursova M."/>
            <person name="Weitz H."/>
            <person name="Taylor A."/>
            <person name="Grigoriev I.V."/>
            <person name="Nagy L.G."/>
            <person name="Martin F."/>
            <person name="Kauserud H."/>
        </authorList>
    </citation>
    <scope>NUCLEOTIDE SEQUENCE</scope>
    <source>
        <strain evidence="1">9284</strain>
    </source>
</reference>
<dbReference type="Proteomes" id="UP001221142">
    <property type="component" value="Unassembled WGS sequence"/>
</dbReference>
<proteinExistence type="predicted"/>
<evidence type="ECO:0000313" key="2">
    <source>
        <dbReference type="Proteomes" id="UP001221142"/>
    </source>
</evidence>
<keyword evidence="2" id="KW-1185">Reference proteome</keyword>
<dbReference type="EMBL" id="JARKIF010000004">
    <property type="protein sequence ID" value="KAJ7641924.1"/>
    <property type="molecule type" value="Genomic_DNA"/>
</dbReference>
<name>A0AAD7C8G5_9AGAR</name>
<evidence type="ECO:0000313" key="1">
    <source>
        <dbReference type="EMBL" id="KAJ7641924.1"/>
    </source>
</evidence>
<dbReference type="AlphaFoldDB" id="A0AAD7C8G5"/>
<accession>A0AAD7C8G5</accession>
<gene>
    <name evidence="1" type="ORF">FB45DRAFT_862997</name>
</gene>